<keyword evidence="6 9" id="KW-0067">ATP-binding</keyword>
<protein>
    <recommendedName>
        <fullName evidence="1">non-specific serine/threonine protein kinase</fullName>
        <ecNumber evidence="1">2.7.11.1</ecNumber>
    </recommendedName>
</protein>
<dbReference type="EC" id="2.7.11.1" evidence="1"/>
<evidence type="ECO:0000256" key="1">
    <source>
        <dbReference type="ARBA" id="ARBA00012513"/>
    </source>
</evidence>
<dbReference type="GO" id="GO:0005737">
    <property type="term" value="C:cytoplasm"/>
    <property type="evidence" value="ECO:0007669"/>
    <property type="project" value="TreeGrafter"/>
</dbReference>
<evidence type="ECO:0000313" key="11">
    <source>
        <dbReference type="EMBL" id="PRP84551.1"/>
    </source>
</evidence>
<dbReference type="Proteomes" id="UP000241769">
    <property type="component" value="Unassembled WGS sequence"/>
</dbReference>
<evidence type="ECO:0000256" key="6">
    <source>
        <dbReference type="ARBA" id="ARBA00022840"/>
    </source>
</evidence>
<dbReference type="PROSITE" id="PS50011">
    <property type="entry name" value="PROTEIN_KINASE_DOM"/>
    <property type="match status" value="1"/>
</dbReference>
<organism evidence="11 12">
    <name type="scientific">Planoprotostelium fungivorum</name>
    <dbReference type="NCBI Taxonomy" id="1890364"/>
    <lineage>
        <taxon>Eukaryota</taxon>
        <taxon>Amoebozoa</taxon>
        <taxon>Evosea</taxon>
        <taxon>Variosea</taxon>
        <taxon>Cavosteliida</taxon>
        <taxon>Cavosteliaceae</taxon>
        <taxon>Planoprotostelium</taxon>
    </lineage>
</organism>
<dbReference type="AlphaFoldDB" id="A0A2P6NKQ6"/>
<dbReference type="FunFam" id="1.10.510.10:FF:000571">
    <property type="entry name" value="Maternal embryonic leucine zipper kinase"/>
    <property type="match status" value="1"/>
</dbReference>
<dbReference type="EMBL" id="MDYQ01000061">
    <property type="protein sequence ID" value="PRP84551.1"/>
    <property type="molecule type" value="Genomic_DNA"/>
</dbReference>
<accession>A0A2P6NKQ6</accession>
<sequence>MERVEIHHIGPFVLGKTLGTGTTGKVKLAFHKETGARVAVKIIDKEFLATRQTVLKKVEREIAAMKVLNHPSILRLYDVYETEKHLFLVLEQIEGGELFDYLIKRGRLDAAEALIIFQQIIIGIDYCHSFLICHRDLKPENLLMDENKRIKIADFGMASLMKKGNLLATSCGSPHYASPEVVQGIKYNGTSADIWSCGVILYALLTGKLPFDDDNIRRLLTKVKSGIFSMPPFLHKDVKELLWKMLTVDPTKRFTIAQIKENSWFNSNRSVIPIQMGILGVDIDEPIDLSSLNDEVIRTMHSLGWGSDVEIRILLGEEDAQYNTHKAFYNLLLARMLRTQESTKTGATITRTHSAPMADFNSLRTSTPSAPMSPMATSPSINAPRPIANITQIPVVSNLSLIANTMTPPASPMINRPTSTSMSSAAGELLVQPYPDRLKKRSNSNTTSALNISAASNRLQRMKIETSNSTPPGSPIIGTSPKRSWFSTFFANNEKGIQNSNTRAERSYSMTSNKSMDHVINCLTKTFKKYHIIWDNEDKYTIIARHRSLSSPSSLKFRVSVRPVADEVDDGPATVLHMDYLTGESYDFDNIWQLIEPDLVEYL</sequence>
<evidence type="ECO:0000256" key="4">
    <source>
        <dbReference type="ARBA" id="ARBA00022741"/>
    </source>
</evidence>
<dbReference type="SMART" id="SM00220">
    <property type="entry name" value="S_TKc"/>
    <property type="match status" value="1"/>
</dbReference>
<dbReference type="InterPro" id="IPR008271">
    <property type="entry name" value="Ser/Thr_kinase_AS"/>
</dbReference>
<dbReference type="InParanoid" id="A0A2P6NKQ6"/>
<name>A0A2P6NKQ6_9EUKA</name>
<evidence type="ECO:0000256" key="5">
    <source>
        <dbReference type="ARBA" id="ARBA00022777"/>
    </source>
</evidence>
<gene>
    <name evidence="11" type="ORF">PROFUN_05886</name>
</gene>
<keyword evidence="3" id="KW-0808">Transferase</keyword>
<keyword evidence="12" id="KW-1185">Reference proteome</keyword>
<evidence type="ECO:0000313" key="12">
    <source>
        <dbReference type="Proteomes" id="UP000241769"/>
    </source>
</evidence>
<proteinExistence type="predicted"/>
<evidence type="ECO:0000256" key="2">
    <source>
        <dbReference type="ARBA" id="ARBA00022527"/>
    </source>
</evidence>
<evidence type="ECO:0000259" key="10">
    <source>
        <dbReference type="PROSITE" id="PS50011"/>
    </source>
</evidence>
<dbReference type="PROSITE" id="PS00108">
    <property type="entry name" value="PROTEIN_KINASE_ST"/>
    <property type="match status" value="1"/>
</dbReference>
<evidence type="ECO:0000256" key="3">
    <source>
        <dbReference type="ARBA" id="ARBA00022679"/>
    </source>
</evidence>
<dbReference type="OrthoDB" id="504170at2759"/>
<evidence type="ECO:0000256" key="7">
    <source>
        <dbReference type="ARBA" id="ARBA00047899"/>
    </source>
</evidence>
<keyword evidence="2" id="KW-0723">Serine/threonine-protein kinase</keyword>
<comment type="caution">
    <text evidence="11">The sequence shown here is derived from an EMBL/GenBank/DDBJ whole genome shotgun (WGS) entry which is preliminary data.</text>
</comment>
<dbReference type="Gene3D" id="1.10.510.10">
    <property type="entry name" value="Transferase(Phosphotransferase) domain 1"/>
    <property type="match status" value="1"/>
</dbReference>
<feature type="domain" description="Protein kinase" evidence="10">
    <location>
        <begin position="12"/>
        <end position="265"/>
    </location>
</feature>
<evidence type="ECO:0000256" key="8">
    <source>
        <dbReference type="ARBA" id="ARBA00048679"/>
    </source>
</evidence>
<dbReference type="PANTHER" id="PTHR24346">
    <property type="entry name" value="MAP/MICROTUBULE AFFINITY-REGULATING KINASE"/>
    <property type="match status" value="1"/>
</dbReference>
<dbReference type="InterPro" id="IPR017441">
    <property type="entry name" value="Protein_kinase_ATP_BS"/>
</dbReference>
<evidence type="ECO:0000256" key="9">
    <source>
        <dbReference type="PROSITE-ProRule" id="PRU10141"/>
    </source>
</evidence>
<dbReference type="Pfam" id="PF00069">
    <property type="entry name" value="Pkinase"/>
    <property type="match status" value="1"/>
</dbReference>
<dbReference type="SUPFAM" id="SSF56112">
    <property type="entry name" value="Protein kinase-like (PK-like)"/>
    <property type="match status" value="1"/>
</dbReference>
<dbReference type="FunCoup" id="A0A2P6NKQ6">
    <property type="interactions" value="5"/>
</dbReference>
<dbReference type="FunFam" id="3.30.200.20:FF:000003">
    <property type="entry name" value="Non-specific serine/threonine protein kinase"/>
    <property type="match status" value="1"/>
</dbReference>
<dbReference type="PROSITE" id="PS00107">
    <property type="entry name" value="PROTEIN_KINASE_ATP"/>
    <property type="match status" value="1"/>
</dbReference>
<keyword evidence="5" id="KW-0418">Kinase</keyword>
<dbReference type="GO" id="GO:0005524">
    <property type="term" value="F:ATP binding"/>
    <property type="evidence" value="ECO:0007669"/>
    <property type="project" value="UniProtKB-UniRule"/>
</dbReference>
<reference evidence="11 12" key="1">
    <citation type="journal article" date="2018" name="Genome Biol. Evol.">
        <title>Multiple Roots of Fruiting Body Formation in Amoebozoa.</title>
        <authorList>
            <person name="Hillmann F."/>
            <person name="Forbes G."/>
            <person name="Novohradska S."/>
            <person name="Ferling I."/>
            <person name="Riege K."/>
            <person name="Groth M."/>
            <person name="Westermann M."/>
            <person name="Marz M."/>
            <person name="Spaller T."/>
            <person name="Winckler T."/>
            <person name="Schaap P."/>
            <person name="Glockner G."/>
        </authorList>
    </citation>
    <scope>NUCLEOTIDE SEQUENCE [LARGE SCALE GENOMIC DNA]</scope>
    <source>
        <strain evidence="11 12">Jena</strain>
    </source>
</reference>
<feature type="binding site" evidence="9">
    <location>
        <position position="41"/>
    </location>
    <ligand>
        <name>ATP</name>
        <dbReference type="ChEBI" id="CHEBI:30616"/>
    </ligand>
</feature>
<dbReference type="InterPro" id="IPR011009">
    <property type="entry name" value="Kinase-like_dom_sf"/>
</dbReference>
<dbReference type="GO" id="GO:0004674">
    <property type="term" value="F:protein serine/threonine kinase activity"/>
    <property type="evidence" value="ECO:0007669"/>
    <property type="project" value="UniProtKB-KW"/>
</dbReference>
<comment type="catalytic activity">
    <reaction evidence="8">
        <text>L-seryl-[protein] + ATP = O-phospho-L-seryl-[protein] + ADP + H(+)</text>
        <dbReference type="Rhea" id="RHEA:17989"/>
        <dbReference type="Rhea" id="RHEA-COMP:9863"/>
        <dbReference type="Rhea" id="RHEA-COMP:11604"/>
        <dbReference type="ChEBI" id="CHEBI:15378"/>
        <dbReference type="ChEBI" id="CHEBI:29999"/>
        <dbReference type="ChEBI" id="CHEBI:30616"/>
        <dbReference type="ChEBI" id="CHEBI:83421"/>
        <dbReference type="ChEBI" id="CHEBI:456216"/>
        <dbReference type="EC" id="2.7.11.1"/>
    </reaction>
</comment>
<dbReference type="InterPro" id="IPR000719">
    <property type="entry name" value="Prot_kinase_dom"/>
</dbReference>
<dbReference type="GO" id="GO:0035556">
    <property type="term" value="P:intracellular signal transduction"/>
    <property type="evidence" value="ECO:0007669"/>
    <property type="project" value="TreeGrafter"/>
</dbReference>
<dbReference type="PANTHER" id="PTHR24346:SF110">
    <property type="entry name" value="NON-SPECIFIC SERINE_THREONINE PROTEIN KINASE"/>
    <property type="match status" value="1"/>
</dbReference>
<dbReference type="STRING" id="1890364.A0A2P6NKQ6"/>
<comment type="catalytic activity">
    <reaction evidence="7">
        <text>L-threonyl-[protein] + ATP = O-phospho-L-threonyl-[protein] + ADP + H(+)</text>
        <dbReference type="Rhea" id="RHEA:46608"/>
        <dbReference type="Rhea" id="RHEA-COMP:11060"/>
        <dbReference type="Rhea" id="RHEA-COMP:11605"/>
        <dbReference type="ChEBI" id="CHEBI:15378"/>
        <dbReference type="ChEBI" id="CHEBI:30013"/>
        <dbReference type="ChEBI" id="CHEBI:30616"/>
        <dbReference type="ChEBI" id="CHEBI:61977"/>
        <dbReference type="ChEBI" id="CHEBI:456216"/>
        <dbReference type="EC" id="2.7.11.1"/>
    </reaction>
</comment>
<keyword evidence="4 9" id="KW-0547">Nucleotide-binding</keyword>